<evidence type="ECO:0000313" key="1">
    <source>
        <dbReference type="EMBL" id="KYN18244.1"/>
    </source>
</evidence>
<accession>A0A151J5D4</accession>
<dbReference type="AlphaFoldDB" id="A0A151J5D4"/>
<proteinExistence type="predicted"/>
<reference evidence="1 2" key="1">
    <citation type="submission" date="2015-09" db="EMBL/GenBank/DDBJ databases">
        <title>Trachymyrmex cornetzi WGS genome.</title>
        <authorList>
            <person name="Nygaard S."/>
            <person name="Hu H."/>
            <person name="Boomsma J."/>
            <person name="Zhang G."/>
        </authorList>
    </citation>
    <scope>NUCLEOTIDE SEQUENCE [LARGE SCALE GENOMIC DNA]</scope>
    <source>
        <strain evidence="1">Tcor2-1</strain>
        <tissue evidence="1">Whole body</tissue>
    </source>
</reference>
<dbReference type="EMBL" id="KQ980003">
    <property type="protein sequence ID" value="KYN18244.1"/>
    <property type="molecule type" value="Genomic_DNA"/>
</dbReference>
<evidence type="ECO:0000313" key="2">
    <source>
        <dbReference type="Proteomes" id="UP000078492"/>
    </source>
</evidence>
<dbReference type="STRING" id="471704.A0A151J5D4"/>
<sequence>MLLEDSDTLLKLLANLDLIRNNKNSESSSICDIYDGELYKKLCNIKCTQFKTLTFNFNTDHAALFHSSKLSIWPVQLIINEFPTELRFKTFILAALWLKTHSFLLLVRSVYILLQTDISEENLLQCELDLVRFVGECEILYGEEVITFNMHSVLH</sequence>
<organism evidence="1 2">
    <name type="scientific">Trachymyrmex cornetzi</name>
    <dbReference type="NCBI Taxonomy" id="471704"/>
    <lineage>
        <taxon>Eukaryota</taxon>
        <taxon>Metazoa</taxon>
        <taxon>Ecdysozoa</taxon>
        <taxon>Arthropoda</taxon>
        <taxon>Hexapoda</taxon>
        <taxon>Insecta</taxon>
        <taxon>Pterygota</taxon>
        <taxon>Neoptera</taxon>
        <taxon>Endopterygota</taxon>
        <taxon>Hymenoptera</taxon>
        <taxon>Apocrita</taxon>
        <taxon>Aculeata</taxon>
        <taxon>Formicoidea</taxon>
        <taxon>Formicidae</taxon>
        <taxon>Myrmicinae</taxon>
        <taxon>Trachymyrmex</taxon>
    </lineage>
</organism>
<keyword evidence="2" id="KW-1185">Reference proteome</keyword>
<dbReference type="Proteomes" id="UP000078492">
    <property type="component" value="Unassembled WGS sequence"/>
</dbReference>
<gene>
    <name evidence="1" type="ORF">ALC57_09446</name>
</gene>
<name>A0A151J5D4_9HYME</name>
<protein>
    <submittedName>
        <fullName evidence="1">Uncharacterized protein</fullName>
    </submittedName>
</protein>